<keyword evidence="12" id="KW-1185">Reference proteome</keyword>
<dbReference type="AlphaFoldDB" id="A0AA43QK35"/>
<dbReference type="FunFam" id="1.10.287.660:FF:000006">
    <property type="entry name" value="Protein GET1"/>
    <property type="match status" value="1"/>
</dbReference>
<keyword evidence="5 9" id="KW-0256">Endoplasmic reticulum</keyword>
<dbReference type="HAMAP" id="MF_03113">
    <property type="entry name" value="Get1"/>
    <property type="match status" value="1"/>
</dbReference>
<feature type="topological domain" description="Lumenal" evidence="9">
    <location>
        <begin position="1"/>
        <end position="4"/>
    </location>
</feature>
<evidence type="ECO:0000313" key="11">
    <source>
        <dbReference type="EMBL" id="MDI1487207.1"/>
    </source>
</evidence>
<dbReference type="GO" id="GO:0005789">
    <property type="term" value="C:endoplasmic reticulum membrane"/>
    <property type="evidence" value="ECO:0007669"/>
    <property type="project" value="UniProtKB-SubCell"/>
</dbReference>
<dbReference type="InterPro" id="IPR027538">
    <property type="entry name" value="Get1_fungi"/>
</dbReference>
<feature type="topological domain" description="Cytoplasmic" evidence="9">
    <location>
        <begin position="173"/>
        <end position="204"/>
    </location>
</feature>
<evidence type="ECO:0000256" key="3">
    <source>
        <dbReference type="ARBA" id="ARBA00022448"/>
    </source>
</evidence>
<keyword evidence="7" id="KW-0175">Coiled coil</keyword>
<comment type="caution">
    <text evidence="11">The sequence shown here is derived from an EMBL/GenBank/DDBJ whole genome shotgun (WGS) entry which is preliminary data.</text>
</comment>
<proteinExistence type="inferred from homology"/>
<evidence type="ECO:0000256" key="1">
    <source>
        <dbReference type="ARBA" id="ARBA00004477"/>
    </source>
</evidence>
<evidence type="ECO:0000256" key="6">
    <source>
        <dbReference type="ARBA" id="ARBA00022989"/>
    </source>
</evidence>
<dbReference type="Gene3D" id="1.10.287.660">
    <property type="entry name" value="Helix hairpin bin"/>
    <property type="match status" value="1"/>
</dbReference>
<dbReference type="InterPro" id="IPR028945">
    <property type="entry name" value="Get1"/>
</dbReference>
<evidence type="ECO:0000256" key="5">
    <source>
        <dbReference type="ARBA" id="ARBA00022824"/>
    </source>
</evidence>
<comment type="similarity">
    <text evidence="2 9">Belongs to the WRB/GET1 family.</text>
</comment>
<name>A0AA43QK35_9LECA</name>
<dbReference type="Proteomes" id="UP001161017">
    <property type="component" value="Unassembled WGS sequence"/>
</dbReference>
<dbReference type="EMBL" id="JAPUFD010000005">
    <property type="protein sequence ID" value="MDI1487207.1"/>
    <property type="molecule type" value="Genomic_DNA"/>
</dbReference>
<protein>
    <submittedName>
        <fullName evidence="11">GET complex subunit get1</fullName>
    </submittedName>
</protein>
<sequence length="204" mass="23196">MPSLLLVVFVLQVALYLINTVGAAAINDFLWLLYNRLPTSTSHDVRKQIELRRDVVRLKREMNATSSQDEFAKWAKIRRAHDKRLAEYDEISNNLKGFQQKFTSAATTLRYISTTGLRFLLQFWYAKAAMFWIPQGWVPWYVEWMLSFPRAPMGSVSIQVWGISCASVVGVVGSAVVAGLVLVQERRVGRVKEKVGMKGGKKEL</sequence>
<keyword evidence="6 9" id="KW-1133">Transmembrane helix</keyword>
<dbReference type="PANTHER" id="PTHR42650">
    <property type="entry name" value="TAIL-ANCHORED PROTEIN INSERTION RECEPTOR WRB"/>
    <property type="match status" value="1"/>
</dbReference>
<keyword evidence="8 9" id="KW-0472">Membrane</keyword>
<dbReference type="GO" id="GO:0043495">
    <property type="term" value="F:protein-membrane adaptor activity"/>
    <property type="evidence" value="ECO:0007669"/>
    <property type="project" value="TreeGrafter"/>
</dbReference>
<dbReference type="GO" id="GO:0043529">
    <property type="term" value="C:GET complex"/>
    <property type="evidence" value="ECO:0007669"/>
    <property type="project" value="InterPro"/>
</dbReference>
<keyword evidence="3 9" id="KW-0813">Transport</keyword>
<feature type="transmembrane region" description="Helical" evidence="10">
    <location>
        <begin position="158"/>
        <end position="183"/>
    </location>
</feature>
<comment type="caution">
    <text evidence="9">Lacks conserved residue(s) required for the propagation of feature annotation.</text>
</comment>
<dbReference type="InterPro" id="IPR029012">
    <property type="entry name" value="Helix_hairpin_bin_sf"/>
</dbReference>
<evidence type="ECO:0000256" key="8">
    <source>
        <dbReference type="ARBA" id="ARBA00023136"/>
    </source>
</evidence>
<dbReference type="Pfam" id="PF04420">
    <property type="entry name" value="CHD5"/>
    <property type="match status" value="1"/>
</dbReference>
<evidence type="ECO:0000256" key="7">
    <source>
        <dbReference type="ARBA" id="ARBA00023054"/>
    </source>
</evidence>
<keyword evidence="4 9" id="KW-0812">Transmembrane</keyword>
<evidence type="ECO:0000256" key="2">
    <source>
        <dbReference type="ARBA" id="ARBA00010799"/>
    </source>
</evidence>
<reference evidence="11" key="1">
    <citation type="journal article" date="2023" name="Genome Biol. Evol.">
        <title>First Whole Genome Sequence and Flow Cytometry Genome Size Data for the Lichen-Forming Fungus Ramalina farinacea (Ascomycota).</title>
        <authorList>
            <person name="Llewellyn T."/>
            <person name="Mian S."/>
            <person name="Hill R."/>
            <person name="Leitch I.J."/>
            <person name="Gaya E."/>
        </authorList>
    </citation>
    <scope>NUCLEOTIDE SEQUENCE</scope>
    <source>
        <strain evidence="11">LIQ254RAFAR</strain>
    </source>
</reference>
<evidence type="ECO:0000256" key="9">
    <source>
        <dbReference type="HAMAP-Rule" id="MF_03113"/>
    </source>
</evidence>
<gene>
    <name evidence="9 11" type="primary">GET1</name>
    <name evidence="11" type="ORF">OHK93_006476</name>
</gene>
<dbReference type="GO" id="GO:0071816">
    <property type="term" value="P:tail-anchored membrane protein insertion into ER membrane"/>
    <property type="evidence" value="ECO:0007669"/>
    <property type="project" value="InterPro"/>
</dbReference>
<evidence type="ECO:0000313" key="12">
    <source>
        <dbReference type="Proteomes" id="UP001161017"/>
    </source>
</evidence>
<accession>A0AA43QK35</accession>
<organism evidence="11 12">
    <name type="scientific">Ramalina farinacea</name>
    <dbReference type="NCBI Taxonomy" id="258253"/>
    <lineage>
        <taxon>Eukaryota</taxon>
        <taxon>Fungi</taxon>
        <taxon>Dikarya</taxon>
        <taxon>Ascomycota</taxon>
        <taxon>Pezizomycotina</taxon>
        <taxon>Lecanoromycetes</taxon>
        <taxon>OSLEUM clade</taxon>
        <taxon>Lecanoromycetidae</taxon>
        <taxon>Lecanorales</taxon>
        <taxon>Lecanorineae</taxon>
        <taxon>Ramalinaceae</taxon>
        <taxon>Ramalina</taxon>
    </lineage>
</organism>
<dbReference type="PANTHER" id="PTHR42650:SF1">
    <property type="entry name" value="GUIDED ENTRY OF TAIL-ANCHORED PROTEINS FACTOR 1"/>
    <property type="match status" value="1"/>
</dbReference>
<evidence type="ECO:0000256" key="4">
    <source>
        <dbReference type="ARBA" id="ARBA00022692"/>
    </source>
</evidence>
<evidence type="ECO:0000256" key="10">
    <source>
        <dbReference type="SAM" id="Phobius"/>
    </source>
</evidence>
<comment type="subcellular location">
    <subcellularLocation>
        <location evidence="1">Endoplasmic reticulum membrane</location>
        <topology evidence="1">Multi-pass membrane protein</topology>
    </subcellularLocation>
</comment>